<organism evidence="1 2">
    <name type="scientific">Shackletoniella antarctica</name>
    <dbReference type="NCBI Taxonomy" id="268115"/>
    <lineage>
        <taxon>Bacteria</taxon>
        <taxon>Bacillati</taxon>
        <taxon>Cyanobacteriota</taxon>
        <taxon>Cyanophyceae</taxon>
        <taxon>Oculatellales</taxon>
        <taxon>Oculatellaceae</taxon>
        <taxon>Shackletoniella</taxon>
    </lineage>
</organism>
<name>A0A2W4W9I6_9CYAN</name>
<evidence type="ECO:0000313" key="2">
    <source>
        <dbReference type="Proteomes" id="UP000249081"/>
    </source>
</evidence>
<reference evidence="1 2" key="2">
    <citation type="submission" date="2018-06" db="EMBL/GenBank/DDBJ databases">
        <title>Metagenomic assembly of (sub)arctic Cyanobacteria and their associated microbiome from non-axenic cultures.</title>
        <authorList>
            <person name="Baurain D."/>
        </authorList>
    </citation>
    <scope>NUCLEOTIDE SEQUENCE [LARGE SCALE GENOMIC DNA]</scope>
    <source>
        <strain evidence="1">ULC041bin1</strain>
    </source>
</reference>
<dbReference type="Proteomes" id="UP000249081">
    <property type="component" value="Unassembled WGS sequence"/>
</dbReference>
<gene>
    <name evidence="1" type="ORF">DCF17_14265</name>
</gene>
<dbReference type="EMBL" id="QBMN01000100">
    <property type="protein sequence ID" value="PZO38629.1"/>
    <property type="molecule type" value="Genomic_DNA"/>
</dbReference>
<reference evidence="2" key="1">
    <citation type="submission" date="2018-04" db="EMBL/GenBank/DDBJ databases">
        <authorList>
            <person name="Cornet L."/>
        </authorList>
    </citation>
    <scope>NUCLEOTIDE SEQUENCE [LARGE SCALE GENOMIC DNA]</scope>
</reference>
<proteinExistence type="predicted"/>
<comment type="caution">
    <text evidence="1">The sequence shown here is derived from an EMBL/GenBank/DDBJ whole genome shotgun (WGS) entry which is preliminary data.</text>
</comment>
<accession>A0A2W4W9I6</accession>
<dbReference type="AlphaFoldDB" id="A0A2W4W9I6"/>
<protein>
    <submittedName>
        <fullName evidence="1">Uncharacterized protein</fullName>
    </submittedName>
</protein>
<evidence type="ECO:0000313" key="1">
    <source>
        <dbReference type="EMBL" id="PZO38629.1"/>
    </source>
</evidence>
<sequence length="98" mass="10569">MTTLLDRAFQAAQKLPSDLQDELAQQLLDDIQNELRWQETLSASAVESDILTSMALAALAEDDAAMKAIDEGKDSKPVSREAIFEILESGGVGFNSIG</sequence>